<evidence type="ECO:0000313" key="3">
    <source>
        <dbReference type="Proteomes" id="UP000054018"/>
    </source>
</evidence>
<feature type="region of interest" description="Disordered" evidence="1">
    <location>
        <begin position="376"/>
        <end position="420"/>
    </location>
</feature>
<dbReference type="STRING" id="765257.A0A0D0A4D7"/>
<protein>
    <submittedName>
        <fullName evidence="2">Uncharacterized protein</fullName>
    </submittedName>
</protein>
<feature type="compositionally biased region" description="Basic and acidic residues" evidence="1">
    <location>
        <begin position="392"/>
        <end position="405"/>
    </location>
</feature>
<proteinExistence type="predicted"/>
<gene>
    <name evidence="2" type="ORF">PISMIDRAFT_27210</name>
</gene>
<accession>A0A0D0A4D7</accession>
<dbReference type="OrthoDB" id="3260940at2759"/>
<feature type="compositionally biased region" description="Low complexity" evidence="1">
    <location>
        <begin position="315"/>
        <end position="326"/>
    </location>
</feature>
<feature type="region of interest" description="Disordered" evidence="1">
    <location>
        <begin position="434"/>
        <end position="623"/>
    </location>
</feature>
<dbReference type="EMBL" id="KN833690">
    <property type="protein sequence ID" value="KIK29267.1"/>
    <property type="molecule type" value="Genomic_DNA"/>
</dbReference>
<feature type="region of interest" description="Disordered" evidence="1">
    <location>
        <begin position="1"/>
        <end position="203"/>
    </location>
</feature>
<name>A0A0D0A4D7_9AGAM</name>
<dbReference type="Proteomes" id="UP000054018">
    <property type="component" value="Unassembled WGS sequence"/>
</dbReference>
<feature type="compositionally biased region" description="Basic and acidic residues" evidence="1">
    <location>
        <begin position="31"/>
        <end position="50"/>
    </location>
</feature>
<feature type="compositionally biased region" description="Basic and acidic residues" evidence="1">
    <location>
        <begin position="9"/>
        <end position="24"/>
    </location>
</feature>
<feature type="region of interest" description="Disordered" evidence="1">
    <location>
        <begin position="301"/>
        <end position="353"/>
    </location>
</feature>
<keyword evidence="3" id="KW-1185">Reference proteome</keyword>
<feature type="compositionally biased region" description="Polar residues" evidence="1">
    <location>
        <begin position="487"/>
        <end position="525"/>
    </location>
</feature>
<reference evidence="3" key="2">
    <citation type="submission" date="2015-01" db="EMBL/GenBank/DDBJ databases">
        <title>Evolutionary Origins and Diversification of the Mycorrhizal Mutualists.</title>
        <authorList>
            <consortium name="DOE Joint Genome Institute"/>
            <consortium name="Mycorrhizal Genomics Consortium"/>
            <person name="Kohler A."/>
            <person name="Kuo A."/>
            <person name="Nagy L.G."/>
            <person name="Floudas D."/>
            <person name="Copeland A."/>
            <person name="Barry K.W."/>
            <person name="Cichocki N."/>
            <person name="Veneault-Fourrey C."/>
            <person name="LaButti K."/>
            <person name="Lindquist E.A."/>
            <person name="Lipzen A."/>
            <person name="Lundell T."/>
            <person name="Morin E."/>
            <person name="Murat C."/>
            <person name="Riley R."/>
            <person name="Ohm R."/>
            <person name="Sun H."/>
            <person name="Tunlid A."/>
            <person name="Henrissat B."/>
            <person name="Grigoriev I.V."/>
            <person name="Hibbett D.S."/>
            <person name="Martin F."/>
        </authorList>
    </citation>
    <scope>NUCLEOTIDE SEQUENCE [LARGE SCALE GENOMIC DNA]</scope>
    <source>
        <strain evidence="3">441</strain>
    </source>
</reference>
<reference evidence="2 3" key="1">
    <citation type="submission" date="2014-04" db="EMBL/GenBank/DDBJ databases">
        <authorList>
            <consortium name="DOE Joint Genome Institute"/>
            <person name="Kuo A."/>
            <person name="Kohler A."/>
            <person name="Costa M.D."/>
            <person name="Nagy L.G."/>
            <person name="Floudas D."/>
            <person name="Copeland A."/>
            <person name="Barry K.W."/>
            <person name="Cichocki N."/>
            <person name="Veneault-Fourrey C."/>
            <person name="LaButti K."/>
            <person name="Lindquist E.A."/>
            <person name="Lipzen A."/>
            <person name="Lundell T."/>
            <person name="Morin E."/>
            <person name="Murat C."/>
            <person name="Sun H."/>
            <person name="Tunlid A."/>
            <person name="Henrissat B."/>
            <person name="Grigoriev I.V."/>
            <person name="Hibbett D.S."/>
            <person name="Martin F."/>
            <person name="Nordberg H.P."/>
            <person name="Cantor M.N."/>
            <person name="Hua S.X."/>
        </authorList>
    </citation>
    <scope>NUCLEOTIDE SEQUENCE [LARGE SCALE GENOMIC DNA]</scope>
    <source>
        <strain evidence="2 3">441</strain>
    </source>
</reference>
<evidence type="ECO:0000256" key="1">
    <source>
        <dbReference type="SAM" id="MobiDB-lite"/>
    </source>
</evidence>
<feature type="compositionally biased region" description="Basic residues" evidence="1">
    <location>
        <begin position="184"/>
        <end position="193"/>
    </location>
</feature>
<feature type="compositionally biased region" description="Low complexity" evidence="1">
    <location>
        <begin position="545"/>
        <end position="560"/>
    </location>
</feature>
<feature type="compositionally biased region" description="Polar residues" evidence="1">
    <location>
        <begin position="440"/>
        <end position="472"/>
    </location>
</feature>
<sequence>MTQNTLKSDPTEESSKAGYKEYASRHGNAADTHELDQDHDQYNENCDHDIQQPPSRSETPSSTKRKLGLHALFGITLTRRSSSRSTRHPASNSPERKASTSTLASESSRNVTSRRRSLRLGSRPTTPKNSDQPFSPKSSGHLIPVPSNPLPLSASPRRRSFGLNSPHNTPKSSVGHLPLPVSHKQSHGRRHSVGAHQAPHDSAVALPEDQASRDDVHHPIHSLIFVQPKTSKYRRPSIEFNSPEKPLIGGYSPYSPSAGDCMEASGGARPRIQHLATVESISDETGELPLLAPRPMRAIPKIIHTPPTPQRPGDSSTPLRPSTTPPKVDSSKVKVSQGKMRNIPREELLSSTSQSHADNFNTLTAFKLPPVPCSEPATNHNRFTPRFFRGVDSSKTKESGLDKPSVRGGLPNGSASARHMSNHRSKLGSFDFERPVSAGLNHSSSTKSSQNQLPLERTTSSDSMHATKSPLGTHQPARIDSPIHSHLTPSHTGQTSVVSFASIPSKSTEKGASSNLFPGQSSSWGRASGRRMQKTSHGAFPFEHPVSSPSSPLPDSFDIPNSTVGGQRHRDSPARFSPAPTDSPWVPMFDVPAKHYKNQSQTSQDADAGLPKQERKAKGKGRSMDLGLGLSWAPTRVREEAIIPGLFVAGENIRANGLSYGSDVTKAFESILSATDFEAFKKYVRRYDAHVISFDGPNGLLSRVEKLLINTGIGERERKGLLAEFAYFVEIHDE</sequence>
<evidence type="ECO:0000313" key="2">
    <source>
        <dbReference type="EMBL" id="KIK29267.1"/>
    </source>
</evidence>
<feature type="compositionally biased region" description="Polar residues" evidence="1">
    <location>
        <begin position="124"/>
        <end position="138"/>
    </location>
</feature>
<feature type="compositionally biased region" description="Polar residues" evidence="1">
    <location>
        <begin position="52"/>
        <end position="62"/>
    </location>
</feature>
<dbReference type="AlphaFoldDB" id="A0A0D0A4D7"/>
<organism evidence="2 3">
    <name type="scientific">Pisolithus microcarpus 441</name>
    <dbReference type="NCBI Taxonomy" id="765257"/>
    <lineage>
        <taxon>Eukaryota</taxon>
        <taxon>Fungi</taxon>
        <taxon>Dikarya</taxon>
        <taxon>Basidiomycota</taxon>
        <taxon>Agaricomycotina</taxon>
        <taxon>Agaricomycetes</taxon>
        <taxon>Agaricomycetidae</taxon>
        <taxon>Boletales</taxon>
        <taxon>Sclerodermatineae</taxon>
        <taxon>Pisolithaceae</taxon>
        <taxon>Pisolithus</taxon>
    </lineage>
</organism>
<feature type="compositionally biased region" description="Polar residues" evidence="1">
    <location>
        <begin position="88"/>
        <end position="111"/>
    </location>
</feature>
<dbReference type="HOGENOM" id="CLU_332627_0_0_1"/>
<feature type="compositionally biased region" description="Polar residues" evidence="1">
    <location>
        <begin position="162"/>
        <end position="172"/>
    </location>
</feature>